<dbReference type="SUPFAM" id="SSF46626">
    <property type="entry name" value="Cytochrome c"/>
    <property type="match status" value="1"/>
</dbReference>
<evidence type="ECO:0000313" key="1">
    <source>
        <dbReference type="EMBL" id="KJU87161.1"/>
    </source>
</evidence>
<sequence>QINTTFTSGLDGTGMPSYQDTLKEDDRWHLVSYTLKLMGKLDKGKAH</sequence>
<feature type="non-terminal residue" evidence="1">
    <location>
        <position position="1"/>
    </location>
</feature>
<reference evidence="1 2" key="1">
    <citation type="submission" date="2015-02" db="EMBL/GenBank/DDBJ databases">
        <title>Single-cell genomics of uncultivated deep-branching MTB reveals a conserved set of magnetosome genes.</title>
        <authorList>
            <person name="Kolinko S."/>
            <person name="Richter M."/>
            <person name="Glockner F.O."/>
            <person name="Brachmann A."/>
            <person name="Schuler D."/>
        </authorList>
    </citation>
    <scope>NUCLEOTIDE SEQUENCE [LARGE SCALE GENOMIC DNA]</scope>
    <source>
        <strain evidence="1">TM-1</strain>
    </source>
</reference>
<comment type="caution">
    <text evidence="1">The sequence shown here is derived from an EMBL/GenBank/DDBJ whole genome shotgun (WGS) entry which is preliminary data.</text>
</comment>
<keyword evidence="2" id="KW-1185">Reference proteome</keyword>
<accession>A0A0F3GZ28</accession>
<gene>
    <name evidence="1" type="ORF">MBAV_000646</name>
</gene>
<evidence type="ECO:0000313" key="2">
    <source>
        <dbReference type="Proteomes" id="UP000033423"/>
    </source>
</evidence>
<dbReference type="GO" id="GO:0009055">
    <property type="term" value="F:electron transfer activity"/>
    <property type="evidence" value="ECO:0007669"/>
    <property type="project" value="InterPro"/>
</dbReference>
<protein>
    <submittedName>
        <fullName evidence="1">Uncharacterized protein</fullName>
    </submittedName>
</protein>
<dbReference type="Proteomes" id="UP000033423">
    <property type="component" value="Unassembled WGS sequence"/>
</dbReference>
<dbReference type="EMBL" id="LACI01000298">
    <property type="protein sequence ID" value="KJU87161.1"/>
    <property type="molecule type" value="Genomic_DNA"/>
</dbReference>
<dbReference type="GO" id="GO:0020037">
    <property type="term" value="F:heme binding"/>
    <property type="evidence" value="ECO:0007669"/>
    <property type="project" value="InterPro"/>
</dbReference>
<dbReference type="InterPro" id="IPR036909">
    <property type="entry name" value="Cyt_c-like_dom_sf"/>
</dbReference>
<name>A0A0F3GZ28_9BACT</name>
<proteinExistence type="predicted"/>
<dbReference type="AlphaFoldDB" id="A0A0F3GZ28"/>
<organism evidence="1 2">
    <name type="scientific">Candidatus Magnetobacterium bavaricum</name>
    <dbReference type="NCBI Taxonomy" id="29290"/>
    <lineage>
        <taxon>Bacteria</taxon>
        <taxon>Pseudomonadati</taxon>
        <taxon>Nitrospirota</taxon>
        <taxon>Thermodesulfovibrionia</taxon>
        <taxon>Thermodesulfovibrionales</taxon>
        <taxon>Candidatus Magnetobacteriaceae</taxon>
        <taxon>Candidatus Magnetobacterium</taxon>
    </lineage>
</organism>
<dbReference type="Gene3D" id="1.10.760.10">
    <property type="entry name" value="Cytochrome c-like domain"/>
    <property type="match status" value="1"/>
</dbReference>